<gene>
    <name evidence="1" type="ORF">ANN_22935</name>
</gene>
<evidence type="ECO:0000313" key="1">
    <source>
        <dbReference type="EMBL" id="KAJ4434375.1"/>
    </source>
</evidence>
<dbReference type="Proteomes" id="UP001148838">
    <property type="component" value="Unassembled WGS sequence"/>
</dbReference>
<keyword evidence="2" id="KW-1185">Reference proteome</keyword>
<sequence length="169" mass="19088">MPSTWPGIEPATLGIKGQRYTNSPTNTTALSNSKQSQFVEHGTRVAISCAHVPDMASKFVFTRSTSLYLLLEPLQFPNKLFCDCDNAVRLKVTLYLDIIKTILICCEWEEVPSTVELESEAPLQWPHLNAIDLARDRTRNPGHKRPALYQLANQVDRSGNVRVESYKQK</sequence>
<proteinExistence type="predicted"/>
<name>A0ABQ8SKT3_PERAM</name>
<organism evidence="1 2">
    <name type="scientific">Periplaneta americana</name>
    <name type="common">American cockroach</name>
    <name type="synonym">Blatta americana</name>
    <dbReference type="NCBI Taxonomy" id="6978"/>
    <lineage>
        <taxon>Eukaryota</taxon>
        <taxon>Metazoa</taxon>
        <taxon>Ecdysozoa</taxon>
        <taxon>Arthropoda</taxon>
        <taxon>Hexapoda</taxon>
        <taxon>Insecta</taxon>
        <taxon>Pterygota</taxon>
        <taxon>Neoptera</taxon>
        <taxon>Polyneoptera</taxon>
        <taxon>Dictyoptera</taxon>
        <taxon>Blattodea</taxon>
        <taxon>Blattoidea</taxon>
        <taxon>Blattidae</taxon>
        <taxon>Blattinae</taxon>
        <taxon>Periplaneta</taxon>
    </lineage>
</organism>
<accession>A0ABQ8SKT3</accession>
<reference evidence="1 2" key="1">
    <citation type="journal article" date="2022" name="Allergy">
        <title>Genome assembly and annotation of Periplaneta americana reveal a comprehensive cockroach allergen profile.</title>
        <authorList>
            <person name="Wang L."/>
            <person name="Xiong Q."/>
            <person name="Saelim N."/>
            <person name="Wang L."/>
            <person name="Nong W."/>
            <person name="Wan A.T."/>
            <person name="Shi M."/>
            <person name="Liu X."/>
            <person name="Cao Q."/>
            <person name="Hui J.H.L."/>
            <person name="Sookrung N."/>
            <person name="Leung T.F."/>
            <person name="Tungtrongchitr A."/>
            <person name="Tsui S.K.W."/>
        </authorList>
    </citation>
    <scope>NUCLEOTIDE SEQUENCE [LARGE SCALE GENOMIC DNA]</scope>
    <source>
        <strain evidence="1">PWHHKU_190912</strain>
    </source>
</reference>
<protein>
    <submittedName>
        <fullName evidence="1">Uncharacterized protein</fullName>
    </submittedName>
</protein>
<evidence type="ECO:0000313" key="2">
    <source>
        <dbReference type="Proteomes" id="UP001148838"/>
    </source>
</evidence>
<comment type="caution">
    <text evidence="1">The sequence shown here is derived from an EMBL/GenBank/DDBJ whole genome shotgun (WGS) entry which is preliminary data.</text>
</comment>
<dbReference type="EMBL" id="JAJSOF020000025">
    <property type="protein sequence ID" value="KAJ4434375.1"/>
    <property type="molecule type" value="Genomic_DNA"/>
</dbReference>